<dbReference type="SMART" id="SM01134">
    <property type="entry name" value="DeoRC"/>
    <property type="match status" value="1"/>
</dbReference>
<evidence type="ECO:0000313" key="5">
    <source>
        <dbReference type="EMBL" id="MFL2101963.1"/>
    </source>
</evidence>
<keyword evidence="1" id="KW-0805">Transcription regulation</keyword>
<sequence>MNSEERKKRILELLKKNKTVTILNLSKILKVTRETIRKDIYELEDQGLLKKTHGGAVLDASIQETDYEKRKSLHFKEKERIAKEAAKHIEEGDTIFLDYGTTTYMLAKELGKFTDITVVTNTIPIINELINYEGINLIILGGNVRKNEDSLFGPLASNNIKELYVDIGFFGCGGVSPSAGITNHHMGETSISKEMLEHCKSKIFLADHSKFGVVALNKTTDYSDVDMLITGEKVDEDMRETIQYKGVEIISSLKPRKKEGTVSAN</sequence>
<dbReference type="SUPFAM" id="SSF46785">
    <property type="entry name" value="Winged helix' DNA-binding domain"/>
    <property type="match status" value="1"/>
</dbReference>
<dbReference type="PROSITE" id="PS00894">
    <property type="entry name" value="HTH_DEOR_1"/>
    <property type="match status" value="1"/>
</dbReference>
<dbReference type="InterPro" id="IPR001034">
    <property type="entry name" value="DeoR_HTH"/>
</dbReference>
<dbReference type="InterPro" id="IPR050313">
    <property type="entry name" value="Carb_Metab_HTH_regulators"/>
</dbReference>
<dbReference type="Pfam" id="PF08220">
    <property type="entry name" value="HTH_DeoR"/>
    <property type="match status" value="1"/>
</dbReference>
<keyword evidence="3" id="KW-0804">Transcription</keyword>
<keyword evidence="6" id="KW-1185">Reference proteome</keyword>
<evidence type="ECO:0000256" key="2">
    <source>
        <dbReference type="ARBA" id="ARBA00023125"/>
    </source>
</evidence>
<dbReference type="PRINTS" id="PR00037">
    <property type="entry name" value="HTHLACR"/>
</dbReference>
<evidence type="ECO:0000313" key="6">
    <source>
        <dbReference type="Proteomes" id="UP001625374"/>
    </source>
</evidence>
<organism evidence="5 6">
    <name type="scientific">Marinilactibacillus psychrotolerans</name>
    <dbReference type="NCBI Taxonomy" id="191770"/>
    <lineage>
        <taxon>Bacteria</taxon>
        <taxon>Bacillati</taxon>
        <taxon>Bacillota</taxon>
        <taxon>Bacilli</taxon>
        <taxon>Lactobacillales</taxon>
        <taxon>Carnobacteriaceae</taxon>
        <taxon>Marinilactibacillus</taxon>
    </lineage>
</organism>
<dbReference type="InterPro" id="IPR037171">
    <property type="entry name" value="NagB/RpiA_transferase-like"/>
</dbReference>
<dbReference type="Pfam" id="PF00455">
    <property type="entry name" value="DeoRC"/>
    <property type="match status" value="1"/>
</dbReference>
<evidence type="ECO:0000256" key="1">
    <source>
        <dbReference type="ARBA" id="ARBA00023015"/>
    </source>
</evidence>
<dbReference type="SUPFAM" id="SSF100950">
    <property type="entry name" value="NagB/RpiA/CoA transferase-like"/>
    <property type="match status" value="1"/>
</dbReference>
<dbReference type="InterPro" id="IPR014036">
    <property type="entry name" value="DeoR-like_C"/>
</dbReference>
<dbReference type="EMBL" id="JBGQQK010000003">
    <property type="protein sequence ID" value="MFL2101963.1"/>
    <property type="molecule type" value="Genomic_DNA"/>
</dbReference>
<evidence type="ECO:0000256" key="3">
    <source>
        <dbReference type="ARBA" id="ARBA00023163"/>
    </source>
</evidence>
<dbReference type="Gene3D" id="1.10.10.10">
    <property type="entry name" value="Winged helix-like DNA-binding domain superfamily/Winged helix DNA-binding domain"/>
    <property type="match status" value="1"/>
</dbReference>
<dbReference type="Proteomes" id="UP001625374">
    <property type="component" value="Unassembled WGS sequence"/>
</dbReference>
<dbReference type="GO" id="GO:0003677">
    <property type="term" value="F:DNA binding"/>
    <property type="evidence" value="ECO:0007669"/>
    <property type="project" value="UniProtKB-KW"/>
</dbReference>
<dbReference type="InterPro" id="IPR036388">
    <property type="entry name" value="WH-like_DNA-bd_sf"/>
</dbReference>
<dbReference type="RefSeq" id="WP_407143603.1">
    <property type="nucleotide sequence ID" value="NZ_JBGQQK010000003.1"/>
</dbReference>
<dbReference type="PROSITE" id="PS51000">
    <property type="entry name" value="HTH_DEOR_2"/>
    <property type="match status" value="1"/>
</dbReference>
<reference evidence="5 6" key="1">
    <citation type="submission" date="2024-08" db="EMBL/GenBank/DDBJ databases">
        <authorList>
            <person name="Arias E."/>
        </authorList>
    </citation>
    <scope>NUCLEOTIDE SEQUENCE [LARGE SCALE GENOMIC DNA]</scope>
    <source>
        <strain evidence="5 6">FAM 24106</strain>
    </source>
</reference>
<proteinExistence type="predicted"/>
<dbReference type="Gene3D" id="3.40.50.1360">
    <property type="match status" value="1"/>
</dbReference>
<protein>
    <submittedName>
        <fullName evidence="5">DeoR/GlpR family DNA-binding transcription regulator</fullName>
    </submittedName>
</protein>
<dbReference type="SMART" id="SM00420">
    <property type="entry name" value="HTH_DEOR"/>
    <property type="match status" value="1"/>
</dbReference>
<name>A0ABW8UGB4_9LACT</name>
<keyword evidence="2 5" id="KW-0238">DNA-binding</keyword>
<dbReference type="PANTHER" id="PTHR30363">
    <property type="entry name" value="HTH-TYPE TRANSCRIPTIONAL REGULATOR SRLR-RELATED"/>
    <property type="match status" value="1"/>
</dbReference>
<comment type="caution">
    <text evidence="5">The sequence shown here is derived from an EMBL/GenBank/DDBJ whole genome shotgun (WGS) entry which is preliminary data.</text>
</comment>
<dbReference type="PANTHER" id="PTHR30363:SF44">
    <property type="entry name" value="AGA OPERON TRANSCRIPTIONAL REPRESSOR-RELATED"/>
    <property type="match status" value="1"/>
</dbReference>
<accession>A0ABW8UGB4</accession>
<gene>
    <name evidence="5" type="ORF">ACEN37_01720</name>
</gene>
<feature type="domain" description="HTH deoR-type" evidence="4">
    <location>
        <begin position="3"/>
        <end position="58"/>
    </location>
</feature>
<dbReference type="InterPro" id="IPR036390">
    <property type="entry name" value="WH_DNA-bd_sf"/>
</dbReference>
<evidence type="ECO:0000259" key="4">
    <source>
        <dbReference type="PROSITE" id="PS51000"/>
    </source>
</evidence>
<dbReference type="InterPro" id="IPR018356">
    <property type="entry name" value="Tscrpt_reg_HTH_DeoR_CS"/>
</dbReference>